<protein>
    <submittedName>
        <fullName evidence="2">Uncharacterized protein</fullName>
    </submittedName>
</protein>
<dbReference type="EMBL" id="JAVHJM010000006">
    <property type="protein sequence ID" value="KAK6513019.1"/>
    <property type="molecule type" value="Genomic_DNA"/>
</dbReference>
<feature type="compositionally biased region" description="Basic residues" evidence="1">
    <location>
        <begin position="407"/>
        <end position="416"/>
    </location>
</feature>
<evidence type="ECO:0000313" key="2">
    <source>
        <dbReference type="EMBL" id="KAK6513019.1"/>
    </source>
</evidence>
<gene>
    <name evidence="2" type="ORF">TWF506_009181</name>
</gene>
<dbReference type="AlphaFoldDB" id="A0AAN8NKG2"/>
<feature type="region of interest" description="Disordered" evidence="1">
    <location>
        <begin position="360"/>
        <end position="429"/>
    </location>
</feature>
<keyword evidence="3" id="KW-1185">Reference proteome</keyword>
<feature type="compositionally biased region" description="Basic and acidic residues" evidence="1">
    <location>
        <begin position="207"/>
        <end position="217"/>
    </location>
</feature>
<feature type="region of interest" description="Disordered" evidence="1">
    <location>
        <begin position="170"/>
        <end position="242"/>
    </location>
</feature>
<organism evidence="2 3">
    <name type="scientific">Arthrobotrys conoides</name>
    <dbReference type="NCBI Taxonomy" id="74498"/>
    <lineage>
        <taxon>Eukaryota</taxon>
        <taxon>Fungi</taxon>
        <taxon>Dikarya</taxon>
        <taxon>Ascomycota</taxon>
        <taxon>Pezizomycotina</taxon>
        <taxon>Orbiliomycetes</taxon>
        <taxon>Orbiliales</taxon>
        <taxon>Orbiliaceae</taxon>
        <taxon>Arthrobotrys</taxon>
    </lineage>
</organism>
<accession>A0AAN8NKG2</accession>
<feature type="compositionally biased region" description="Low complexity" evidence="1">
    <location>
        <begin position="387"/>
        <end position="401"/>
    </location>
</feature>
<comment type="caution">
    <text evidence="2">The sequence shown here is derived from an EMBL/GenBank/DDBJ whole genome shotgun (WGS) entry which is preliminary data.</text>
</comment>
<proteinExistence type="predicted"/>
<feature type="compositionally biased region" description="Polar residues" evidence="1">
    <location>
        <begin position="525"/>
        <end position="553"/>
    </location>
</feature>
<reference evidence="2 3" key="1">
    <citation type="submission" date="2019-10" db="EMBL/GenBank/DDBJ databases">
        <authorList>
            <person name="Palmer J.M."/>
        </authorList>
    </citation>
    <scope>NUCLEOTIDE SEQUENCE [LARGE SCALE GENOMIC DNA]</scope>
    <source>
        <strain evidence="2 3">TWF506</strain>
    </source>
</reference>
<feature type="compositionally biased region" description="Polar residues" evidence="1">
    <location>
        <begin position="360"/>
        <end position="369"/>
    </location>
</feature>
<name>A0AAN8NKG2_9PEZI</name>
<evidence type="ECO:0000256" key="1">
    <source>
        <dbReference type="SAM" id="MobiDB-lite"/>
    </source>
</evidence>
<feature type="region of interest" description="Disordered" evidence="1">
    <location>
        <begin position="525"/>
        <end position="557"/>
    </location>
</feature>
<feature type="region of interest" description="Disordered" evidence="1">
    <location>
        <begin position="35"/>
        <end position="68"/>
    </location>
</feature>
<evidence type="ECO:0000313" key="3">
    <source>
        <dbReference type="Proteomes" id="UP001307849"/>
    </source>
</evidence>
<sequence length="856" mass="95528">MNESVQYFLNFFSRNTPQVHDVDADEDAGTIKEIESQSAKQPFETPEIPPVTSQAPPEEQRVPTTQNQGQFLNVESLRLKQEQQRVFDSGYRTIPEETTFEERFIRRHCSPFPQELDVDEPHESDPWLNAVQTKLCLTSEQGTIPTRRSAMRMIDIGQYISGPNHSNCSSFVDEGIGESQPSSRVVSGRFDLPPDLVNGPKKYSKSLPEERSKKSKPEALPNSAFKPAPHWPYSHSSRRDDPAFSSVPIIDISDEELSLSDNDVELNNNNVEECDDDVELSDDDIELSDNDIELSDDDVEECDDDAEECDDDAEECDSREETVGEIRMLSAVIYFLLLRTYMQSSESALATPLLESSALTGQKSDNGDNCSDAADENNGGSSTEQPASGNGSTEESSGSAGQEHNSRPPKRKRGQTKKGSDEEDEPIDYKRVKETEFAIVMASFACPLAKADHKRHSGCLKISRQDLAGIKEHVRRKHFNDILPPKVRRSKTWVAVFRACNPDWGETPVPDPFVLTYFPKNQSAGARSGTFQDNLQPQRHQETASTPAQTISSPEDPVRESIEYPLFEGLDLSNLLPAFRNSLVANSPVGENSNAALLATMLVGEASRQISPLPSPEVCEEALVVVQSDLRGLPNLPPDEAYNQIQRSAGNIPFDVPIELSSEEQAFLEIQATDSSGAANFSYEMDNGNLVPSQFHASNSDFDFGVTLNPVMGIEDPYIPSSSAEEMLSLTQSPHVGDSVSPSQSVFANCHKQPNDAEFSLIVTRHPRTSKSRESSNAKDFKFHSYDDFEARFDSWMQKKFFEPKFSWETMEFKIPNPTYKDQITITKLKHLVVEIKVYHMENDTRTAFVHLVKKG</sequence>
<dbReference type="Proteomes" id="UP001307849">
    <property type="component" value="Unassembled WGS sequence"/>
</dbReference>